<keyword evidence="4 7" id="KW-1133">Transmembrane helix</keyword>
<dbReference type="EMBL" id="CP006868">
    <property type="protein sequence ID" value="UXD21620.1"/>
    <property type="molecule type" value="Genomic_DNA"/>
</dbReference>
<dbReference type="PANTHER" id="PTHR30406">
    <property type="entry name" value="SULFATE TRANSPORT SYSTEM PERMEASE PROTEIN"/>
    <property type="match status" value="1"/>
</dbReference>
<dbReference type="KEGG" id="ipc:IPA_05950"/>
<dbReference type="Pfam" id="PF00528">
    <property type="entry name" value="BPD_transp_1"/>
    <property type="match status" value="1"/>
</dbReference>
<organism evidence="9 10">
    <name type="scientific">Ignicoccus pacificus DSM 13166</name>
    <dbReference type="NCBI Taxonomy" id="940294"/>
    <lineage>
        <taxon>Archaea</taxon>
        <taxon>Thermoproteota</taxon>
        <taxon>Thermoprotei</taxon>
        <taxon>Desulfurococcales</taxon>
        <taxon>Desulfurococcaceae</taxon>
        <taxon>Ignicoccus</taxon>
    </lineage>
</organism>
<keyword evidence="6 7" id="KW-0472">Membrane</keyword>
<evidence type="ECO:0000256" key="7">
    <source>
        <dbReference type="RuleBase" id="RU363032"/>
    </source>
</evidence>
<evidence type="ECO:0000256" key="5">
    <source>
        <dbReference type="ARBA" id="ARBA00023032"/>
    </source>
</evidence>
<name>A0A977KBK1_9CREN</name>
<dbReference type="PROSITE" id="PS50928">
    <property type="entry name" value="ABC_TM1"/>
    <property type="match status" value="1"/>
</dbReference>
<dbReference type="InterPro" id="IPR035906">
    <property type="entry name" value="MetI-like_sf"/>
</dbReference>
<evidence type="ECO:0000259" key="8">
    <source>
        <dbReference type="PROSITE" id="PS50928"/>
    </source>
</evidence>
<accession>A0A977KBK1</accession>
<evidence type="ECO:0000256" key="3">
    <source>
        <dbReference type="ARBA" id="ARBA00022692"/>
    </source>
</evidence>
<keyword evidence="10" id="KW-1185">Reference proteome</keyword>
<feature type="domain" description="ABC transmembrane type-1" evidence="8">
    <location>
        <begin position="42"/>
        <end position="240"/>
    </location>
</feature>
<evidence type="ECO:0000256" key="6">
    <source>
        <dbReference type="ARBA" id="ARBA00023136"/>
    </source>
</evidence>
<evidence type="ECO:0000313" key="10">
    <source>
        <dbReference type="Proteomes" id="UP001063698"/>
    </source>
</evidence>
<comment type="subcellular location">
    <subcellularLocation>
        <location evidence="7">Cell membrane</location>
        <topology evidence="7">Multi-pass membrane protein</topology>
    </subcellularLocation>
    <subcellularLocation>
        <location evidence="1">Membrane</location>
        <topology evidence="1">Multi-pass membrane protein</topology>
    </subcellularLocation>
</comment>
<feature type="transmembrane region" description="Helical" evidence="7">
    <location>
        <begin position="224"/>
        <end position="243"/>
    </location>
</feature>
<evidence type="ECO:0000256" key="2">
    <source>
        <dbReference type="ARBA" id="ARBA00022448"/>
    </source>
</evidence>
<evidence type="ECO:0000256" key="1">
    <source>
        <dbReference type="ARBA" id="ARBA00004141"/>
    </source>
</evidence>
<evidence type="ECO:0000256" key="4">
    <source>
        <dbReference type="ARBA" id="ARBA00022989"/>
    </source>
</evidence>
<dbReference type="InterPro" id="IPR000515">
    <property type="entry name" value="MetI-like"/>
</dbReference>
<keyword evidence="5" id="KW-0764">Sulfate transport</keyword>
<keyword evidence="2 7" id="KW-0813">Transport</keyword>
<protein>
    <submittedName>
        <fullName evidence="9">Nitrate ABC transporter</fullName>
    </submittedName>
</protein>
<feature type="transmembrane region" description="Helical" evidence="7">
    <location>
        <begin position="7"/>
        <end position="28"/>
    </location>
</feature>
<dbReference type="GO" id="GO:0005886">
    <property type="term" value="C:plasma membrane"/>
    <property type="evidence" value="ECO:0007669"/>
    <property type="project" value="UniProtKB-SubCell"/>
</dbReference>
<dbReference type="Gene3D" id="1.10.3720.10">
    <property type="entry name" value="MetI-like"/>
    <property type="match status" value="1"/>
</dbReference>
<comment type="similarity">
    <text evidence="7">Belongs to the binding-protein-dependent transport system permease family.</text>
</comment>
<dbReference type="GO" id="GO:0015419">
    <property type="term" value="F:ABC-type sulfate transporter activity"/>
    <property type="evidence" value="ECO:0007669"/>
    <property type="project" value="InterPro"/>
</dbReference>
<dbReference type="InterPro" id="IPR005667">
    <property type="entry name" value="Sulph_transpt2"/>
</dbReference>
<reference evidence="9" key="1">
    <citation type="submission" date="2013-11" db="EMBL/GenBank/DDBJ databases">
        <title>Comparative genomics of Ignicoccus.</title>
        <authorList>
            <person name="Podar M."/>
        </authorList>
    </citation>
    <scope>NUCLEOTIDE SEQUENCE</scope>
    <source>
        <strain evidence="9">DSM 13166</strain>
    </source>
</reference>
<feature type="transmembrane region" description="Helical" evidence="7">
    <location>
        <begin position="112"/>
        <end position="135"/>
    </location>
</feature>
<dbReference type="CDD" id="cd06261">
    <property type="entry name" value="TM_PBP2"/>
    <property type="match status" value="1"/>
</dbReference>
<dbReference type="SUPFAM" id="SSF161098">
    <property type="entry name" value="MetI-like"/>
    <property type="match status" value="1"/>
</dbReference>
<dbReference type="Proteomes" id="UP001063698">
    <property type="component" value="Chromosome"/>
</dbReference>
<feature type="transmembrane region" description="Helical" evidence="7">
    <location>
        <begin position="40"/>
        <end position="68"/>
    </location>
</feature>
<evidence type="ECO:0000313" key="9">
    <source>
        <dbReference type="EMBL" id="UXD21620.1"/>
    </source>
</evidence>
<dbReference type="AlphaFoldDB" id="A0A977KBK1"/>
<proteinExistence type="inferred from homology"/>
<gene>
    <name evidence="9" type="ORF">IPA_05950</name>
</gene>
<keyword evidence="3 7" id="KW-0812">Transmembrane</keyword>
<feature type="transmembrane region" description="Helical" evidence="7">
    <location>
        <begin position="80"/>
        <end position="100"/>
    </location>
</feature>
<dbReference type="PANTHER" id="PTHR30406:SF8">
    <property type="entry name" value="SULFATE TRANSPORT SYSTEM PERMEASE PROTEIN CYST"/>
    <property type="match status" value="1"/>
</dbReference>
<sequence length="251" mass="26762">MMKSVPIILSIFVLLILSSLFMITNPVLVIESFFSKEVLFALYLSVVTATLATILASLIAIPTAYSLAKNEDLGKWVEPLLTLPASIPPVAVGATLLLFFTNNPIGGMLNQLFNIVFNVPGLVVAQASVAFPFVLRTLKSSFKMLDEDLEIISRVYGCTGVCMFKEVLLPAAKPGLKEGSILAFARALGEFGASVTLAGAIRFKTETLPIAIYLNLSSGDIPKLISLIVISIIVSITVLRIGGELGAAESE</sequence>